<protein>
    <submittedName>
        <fullName evidence="2">Uncharacterized protein</fullName>
    </submittedName>
</protein>
<accession>A0A0A9DH19</accession>
<feature type="signal peptide" evidence="1">
    <location>
        <begin position="1"/>
        <end position="18"/>
    </location>
</feature>
<name>A0A0A9DH19_ARUDO</name>
<dbReference type="EMBL" id="GBRH01214833">
    <property type="protein sequence ID" value="JAD83062.1"/>
    <property type="molecule type" value="Transcribed_RNA"/>
</dbReference>
<feature type="chain" id="PRO_5002046431" evidence="1">
    <location>
        <begin position="19"/>
        <end position="48"/>
    </location>
</feature>
<keyword evidence="1" id="KW-0732">Signal</keyword>
<proteinExistence type="predicted"/>
<sequence>MSWLASSWYLGSTILSLAERLIQMLMPLCTPCPPGISACTTPRPAVIH</sequence>
<evidence type="ECO:0000313" key="2">
    <source>
        <dbReference type="EMBL" id="JAD83062.1"/>
    </source>
</evidence>
<reference evidence="2" key="2">
    <citation type="journal article" date="2015" name="Data Brief">
        <title>Shoot transcriptome of the giant reed, Arundo donax.</title>
        <authorList>
            <person name="Barrero R.A."/>
            <person name="Guerrero F.D."/>
            <person name="Moolhuijzen P."/>
            <person name="Goolsby J.A."/>
            <person name="Tidwell J."/>
            <person name="Bellgard S.E."/>
            <person name="Bellgard M.I."/>
        </authorList>
    </citation>
    <scope>NUCLEOTIDE SEQUENCE</scope>
    <source>
        <tissue evidence="2">Shoot tissue taken approximately 20 cm above the soil surface</tissue>
    </source>
</reference>
<dbReference type="AlphaFoldDB" id="A0A0A9DH19"/>
<reference evidence="2" key="1">
    <citation type="submission" date="2014-09" db="EMBL/GenBank/DDBJ databases">
        <authorList>
            <person name="Magalhaes I.L.F."/>
            <person name="Oliveira U."/>
            <person name="Santos F.R."/>
            <person name="Vidigal T.H.D.A."/>
            <person name="Brescovit A.D."/>
            <person name="Santos A.J."/>
        </authorList>
    </citation>
    <scope>NUCLEOTIDE SEQUENCE</scope>
    <source>
        <tissue evidence="2">Shoot tissue taken approximately 20 cm above the soil surface</tissue>
    </source>
</reference>
<evidence type="ECO:0000256" key="1">
    <source>
        <dbReference type="SAM" id="SignalP"/>
    </source>
</evidence>
<organism evidence="2">
    <name type="scientific">Arundo donax</name>
    <name type="common">Giant reed</name>
    <name type="synonym">Donax arundinaceus</name>
    <dbReference type="NCBI Taxonomy" id="35708"/>
    <lineage>
        <taxon>Eukaryota</taxon>
        <taxon>Viridiplantae</taxon>
        <taxon>Streptophyta</taxon>
        <taxon>Embryophyta</taxon>
        <taxon>Tracheophyta</taxon>
        <taxon>Spermatophyta</taxon>
        <taxon>Magnoliopsida</taxon>
        <taxon>Liliopsida</taxon>
        <taxon>Poales</taxon>
        <taxon>Poaceae</taxon>
        <taxon>PACMAD clade</taxon>
        <taxon>Arundinoideae</taxon>
        <taxon>Arundineae</taxon>
        <taxon>Arundo</taxon>
    </lineage>
</organism>